<gene>
    <name evidence="1" type="ORF">SAMN05443287_108268</name>
</gene>
<evidence type="ECO:0000313" key="1">
    <source>
        <dbReference type="EMBL" id="SEJ84711.1"/>
    </source>
</evidence>
<sequence length="644" mass="69089">MAGLLDGVSEIDWSALKHAYGSADEVPGWLAAMTDPETCVDALGDLDVAVYHQGGAVYPAGAAVVPFLIRFALDPTVPHRADILDLVCRFAALDREMREPWRSQPSARTCRKGLLGAFDRLLQLLDELDPAVRRGGVEILVELVERADDLADELMRRLPGEADPDVAADYVLALATASAQGALAPGKRAAIAGWLSDRTPPAEDPRRLTFLVAARRLGHQAGTAEHLLAAYPGAVPKRTAGWLGRELGDDREARIALAQVAIGEAARTQDDRPLAEVGTVMRKWRSATIALTPDIGAALEGPAPIRAAAVHLLAASGDVGRAWSDRVAELISQPGRTGALAAWALARWGDRRAVPAVERSLRRDPEVFRMGSTHYGDDFYWLNQDPGIADVCLPLTAYADDLVPAIRWRLRNDPGTSTAYQLTQVLTAYGPAAAAAVPELTAMLDTQQPIPACTALAALGPAAAAARSTLTQMATGDGPEALAAAWTLYRITGDPEPFLARDDVLDGRRINASAARRLGDLGPLATRYVSDIERQLVEQPGYWPTWDGVELGFAHYRITSDPALCLTVFDAALDPLRHSRQLPVSRQALRYLAALGPAATTFTHLLHRAAEQDERLLDSGGWRGISEDDEARDLATQALAAATP</sequence>
<dbReference type="STRING" id="1144548.SAMN05443287_108268"/>
<protein>
    <recommendedName>
        <fullName evidence="3">HEAT repeat-containing protein</fullName>
    </recommendedName>
</protein>
<evidence type="ECO:0000313" key="2">
    <source>
        <dbReference type="Proteomes" id="UP000198707"/>
    </source>
</evidence>
<dbReference type="SUPFAM" id="SSF48371">
    <property type="entry name" value="ARM repeat"/>
    <property type="match status" value="1"/>
</dbReference>
<evidence type="ECO:0008006" key="3">
    <source>
        <dbReference type="Google" id="ProtNLM"/>
    </source>
</evidence>
<name>A0A1H7C4U0_9ACTN</name>
<keyword evidence="2" id="KW-1185">Reference proteome</keyword>
<organism evidence="1 2">
    <name type="scientific">Micromonospora phaseoli</name>
    <dbReference type="NCBI Taxonomy" id="1144548"/>
    <lineage>
        <taxon>Bacteria</taxon>
        <taxon>Bacillati</taxon>
        <taxon>Actinomycetota</taxon>
        <taxon>Actinomycetes</taxon>
        <taxon>Micromonosporales</taxon>
        <taxon>Micromonosporaceae</taxon>
        <taxon>Micromonospora</taxon>
    </lineage>
</organism>
<dbReference type="EMBL" id="FNYV01000008">
    <property type="protein sequence ID" value="SEJ84711.1"/>
    <property type="molecule type" value="Genomic_DNA"/>
</dbReference>
<dbReference type="OrthoDB" id="292843at2"/>
<proteinExistence type="predicted"/>
<dbReference type="InterPro" id="IPR016024">
    <property type="entry name" value="ARM-type_fold"/>
</dbReference>
<reference evidence="2" key="1">
    <citation type="submission" date="2016-10" db="EMBL/GenBank/DDBJ databases">
        <authorList>
            <person name="Varghese N."/>
            <person name="Submissions S."/>
        </authorList>
    </citation>
    <scope>NUCLEOTIDE SEQUENCE [LARGE SCALE GENOMIC DNA]</scope>
    <source>
        <strain evidence="2">CGMCC 4.7038</strain>
    </source>
</reference>
<dbReference type="AlphaFoldDB" id="A0A1H7C4U0"/>
<dbReference type="Proteomes" id="UP000198707">
    <property type="component" value="Unassembled WGS sequence"/>
</dbReference>
<accession>A0A1H7C4U0</accession>
<dbReference type="RefSeq" id="WP_092381788.1">
    <property type="nucleotide sequence ID" value="NZ_BOPI01000058.1"/>
</dbReference>